<dbReference type="KEGG" id="pfj:MYCFIDRAFT_137301"/>
<dbReference type="GeneID" id="19331048"/>
<organism evidence="1 2">
    <name type="scientific">Pseudocercospora fijiensis (strain CIRAD86)</name>
    <name type="common">Black leaf streak disease fungus</name>
    <name type="synonym">Mycosphaerella fijiensis</name>
    <dbReference type="NCBI Taxonomy" id="383855"/>
    <lineage>
        <taxon>Eukaryota</taxon>
        <taxon>Fungi</taxon>
        <taxon>Dikarya</taxon>
        <taxon>Ascomycota</taxon>
        <taxon>Pezizomycotina</taxon>
        <taxon>Dothideomycetes</taxon>
        <taxon>Dothideomycetidae</taxon>
        <taxon>Mycosphaerellales</taxon>
        <taxon>Mycosphaerellaceae</taxon>
        <taxon>Pseudocercospora</taxon>
    </lineage>
</organism>
<name>M3AZM9_PSEFD</name>
<dbReference type="Proteomes" id="UP000016932">
    <property type="component" value="Unassembled WGS sequence"/>
</dbReference>
<protein>
    <submittedName>
        <fullName evidence="1">Uncharacterized protein</fullName>
    </submittedName>
</protein>
<dbReference type="OrthoDB" id="5417628at2759"/>
<gene>
    <name evidence="1" type="ORF">MYCFIDRAFT_137301</name>
</gene>
<accession>M3AZM9</accession>
<proteinExistence type="predicted"/>
<dbReference type="VEuPathDB" id="FungiDB:MYCFIDRAFT_137301"/>
<dbReference type="HOGENOM" id="CLU_085420_0_0_1"/>
<dbReference type="STRING" id="383855.M3AZM9"/>
<sequence length="193" mass="21686">MRYEELDILIFPGGHDGTGHIPTQEFKVSCCAVHDPNPHPCGPTIIPVMTSFIASLQPGDPFQVSIHSWGKRKFFFDSNARSDDRLQTQVWHAQVMVDGILQSVEVFDPNIQWPKVIAHSNTHTMHGAALLQFPPFHRSTMSQTAWNALDETGRIKVVVSEGWLRNDGKSFHKLATHAIFNFQPAPLGMLLQH</sequence>
<keyword evidence="2" id="KW-1185">Reference proteome</keyword>
<evidence type="ECO:0000313" key="2">
    <source>
        <dbReference type="Proteomes" id="UP000016932"/>
    </source>
</evidence>
<reference evidence="1 2" key="1">
    <citation type="journal article" date="2012" name="PLoS Pathog.">
        <title>Diverse lifestyles and strategies of plant pathogenesis encoded in the genomes of eighteen Dothideomycetes fungi.</title>
        <authorList>
            <person name="Ohm R.A."/>
            <person name="Feau N."/>
            <person name="Henrissat B."/>
            <person name="Schoch C.L."/>
            <person name="Horwitz B.A."/>
            <person name="Barry K.W."/>
            <person name="Condon B.J."/>
            <person name="Copeland A.C."/>
            <person name="Dhillon B."/>
            <person name="Glaser F."/>
            <person name="Hesse C.N."/>
            <person name="Kosti I."/>
            <person name="LaButti K."/>
            <person name="Lindquist E.A."/>
            <person name="Lucas S."/>
            <person name="Salamov A.A."/>
            <person name="Bradshaw R.E."/>
            <person name="Ciuffetti L."/>
            <person name="Hamelin R.C."/>
            <person name="Kema G.H.J."/>
            <person name="Lawrence C."/>
            <person name="Scott J.A."/>
            <person name="Spatafora J.W."/>
            <person name="Turgeon B.G."/>
            <person name="de Wit P.J.G.M."/>
            <person name="Zhong S."/>
            <person name="Goodwin S.B."/>
            <person name="Grigoriev I.V."/>
        </authorList>
    </citation>
    <scope>NUCLEOTIDE SEQUENCE [LARGE SCALE GENOMIC DNA]</scope>
    <source>
        <strain evidence="1 2">CIRAD86</strain>
    </source>
</reference>
<dbReference type="AlphaFoldDB" id="M3AZM9"/>
<evidence type="ECO:0000313" key="1">
    <source>
        <dbReference type="EMBL" id="EME82623.1"/>
    </source>
</evidence>
<dbReference type="RefSeq" id="XP_007926100.1">
    <property type="nucleotide sequence ID" value="XM_007927909.1"/>
</dbReference>
<dbReference type="EMBL" id="KB446558">
    <property type="protein sequence ID" value="EME82623.1"/>
    <property type="molecule type" value="Genomic_DNA"/>
</dbReference>
<dbReference type="eggNOG" id="ENOG502SNQW">
    <property type="taxonomic scope" value="Eukaryota"/>
</dbReference>